<feature type="chain" id="PRO_5003780885" description="Catalase" evidence="14">
    <location>
        <begin position="20"/>
        <end position="734"/>
    </location>
</feature>
<dbReference type="InterPro" id="IPR043156">
    <property type="entry name" value="Catalase_clade2_helical"/>
</dbReference>
<organism evidence="16 17">
    <name type="scientific">Beauveria bassiana (strain ARSEF 2860)</name>
    <name type="common">White muscardine disease fungus</name>
    <name type="synonym">Tritirachium shiotae</name>
    <dbReference type="NCBI Taxonomy" id="655819"/>
    <lineage>
        <taxon>Eukaryota</taxon>
        <taxon>Fungi</taxon>
        <taxon>Dikarya</taxon>
        <taxon>Ascomycota</taxon>
        <taxon>Pezizomycotina</taxon>
        <taxon>Sordariomycetes</taxon>
        <taxon>Hypocreomycetidae</taxon>
        <taxon>Hypocreales</taxon>
        <taxon>Cordycipitaceae</taxon>
        <taxon>Beauveria</taxon>
    </lineage>
</organism>
<dbReference type="RefSeq" id="XP_008598922.1">
    <property type="nucleotide sequence ID" value="XM_008600700.1"/>
</dbReference>
<dbReference type="SUPFAM" id="SSF56634">
    <property type="entry name" value="Heme-dependent catalase-like"/>
    <property type="match status" value="1"/>
</dbReference>
<keyword evidence="6 10" id="KW-0479">Metal-binding</keyword>
<accession>J4ULC5</accession>
<dbReference type="CDD" id="cd03132">
    <property type="entry name" value="GATase1_catalase"/>
    <property type="match status" value="1"/>
</dbReference>
<comment type="similarity">
    <text evidence="2 10">Belongs to the catalase family.</text>
</comment>
<keyword evidence="9 10" id="KW-0376">Hydrogen peroxide</keyword>
<keyword evidence="4 10" id="KW-0575">Peroxidase</keyword>
<dbReference type="GO" id="GO:0042744">
    <property type="term" value="P:hydrogen peroxide catabolic process"/>
    <property type="evidence" value="ECO:0007669"/>
    <property type="project" value="UniProtKB-UniRule"/>
</dbReference>
<name>J4ULC5_BEAB2</name>
<dbReference type="InterPro" id="IPR002226">
    <property type="entry name" value="Catalase_haem_BS"/>
</dbReference>
<dbReference type="InterPro" id="IPR011614">
    <property type="entry name" value="Catalase_core"/>
</dbReference>
<evidence type="ECO:0000256" key="11">
    <source>
        <dbReference type="PIRSR" id="PIRSR038927-1"/>
    </source>
</evidence>
<dbReference type="PROSITE" id="PS00437">
    <property type="entry name" value="CATALASE_1"/>
    <property type="match status" value="1"/>
</dbReference>
<dbReference type="GO" id="GO:0006979">
    <property type="term" value="P:response to oxidative stress"/>
    <property type="evidence" value="ECO:0007669"/>
    <property type="project" value="InterPro"/>
</dbReference>
<dbReference type="InterPro" id="IPR018028">
    <property type="entry name" value="Catalase"/>
</dbReference>
<keyword evidence="8 10" id="KW-0408">Iron</keyword>
<evidence type="ECO:0000256" key="12">
    <source>
        <dbReference type="PIRSR" id="PIRSR038927-2"/>
    </source>
</evidence>
<keyword evidence="14" id="KW-0732">Signal</keyword>
<dbReference type="PIRSF" id="PIRSF038927">
    <property type="entry name" value="Catalase_clade2"/>
    <property type="match status" value="1"/>
</dbReference>
<dbReference type="Gene3D" id="3.40.50.880">
    <property type="match status" value="1"/>
</dbReference>
<dbReference type="OrthoDB" id="6880011at2759"/>
<reference evidence="16 17" key="1">
    <citation type="journal article" date="2012" name="Sci. Rep.">
        <title>Genomic perspectives on the evolution of fungal entomopathogenicity in Beauveria bassiana.</title>
        <authorList>
            <person name="Xiao G."/>
            <person name="Ying S.H."/>
            <person name="Zheng P."/>
            <person name="Wang Z.L."/>
            <person name="Zhang S."/>
            <person name="Xie X.Q."/>
            <person name="Shang Y."/>
            <person name="St Leger R.J."/>
            <person name="Zhao G.P."/>
            <person name="Wang C."/>
            <person name="Feng M.G."/>
        </authorList>
    </citation>
    <scope>NUCLEOTIDE SEQUENCE [LARGE SCALE GENOMIC DNA]</scope>
    <source>
        <strain evidence="16 17">ARSEF 2860</strain>
    </source>
</reference>
<sequence length="734" mass="79972">MVQLTTIAGALCAIGLVSAQCPYANPAYLSKREESVDATSNRDGSRGHMQGYEVDDSSGFLTSDVGGPFSDQESLKAGDRGPTLLEDFIFRQKITHFDHERASSSPGDPVHARGAGAYGTFTSYDDFGNITAASFLGAKGKKTPMFVRFSTVLGSRGSTDTARDIRGFATRFYTDEGNFDIVGNNAPVFFIQDAIQFPDLVHALKPESKNEIPQASTAHDTAWDFFSQQTTALHAVFWALSGHGVPRSFRHMDGFGVHTYRLVTEKGDSKLVKWHWRSKQGLASLYQEESQHITGKGADFHRQDLYDAIEAGYYPEWELNVQIVDEDKALAFGFDLLDPTKILPEELAPLHPLGVMRLDANPANYFAETEQVMFQPGHIVRGVDFSDDPLLQGRIFSYLDTQINRHGGPNFEQLPINRPIARVRNNNRDGAGQVFIHKNAAPYSPNTLNNGSPLQADQSTGRGFFTAPGRQAPGHLGRRRSATFADHWSQPRLFYNSLSKAEQQMLIDVLRLELSVLVQPGIRKNVLKQLNRISHDIARRVGRALGTEDPPLPPDDHYYHDNTTAHMSAYGAAPLPTIAGLRVGVLVDSESGASVAQGRAVRDGLRAAKVFASTVGERTVEGVDRTLAATDATVFDAVVVADGTAALFEAGAGAAAARSTYYPPGRPGQIVTDSFHWGKPVGFLGTGKEAINRTGIKAGPGVYVGSDVESMVKNVKEGLATFKFLDRIALDESE</sequence>
<dbReference type="PANTHER" id="PTHR42821:SF3">
    <property type="entry name" value="CATALASE B"/>
    <property type="match status" value="1"/>
</dbReference>
<dbReference type="GO" id="GO:0005829">
    <property type="term" value="C:cytosol"/>
    <property type="evidence" value="ECO:0007669"/>
    <property type="project" value="TreeGrafter"/>
</dbReference>
<feature type="signal peptide" evidence="14">
    <location>
        <begin position="1"/>
        <end position="19"/>
    </location>
</feature>
<dbReference type="GO" id="GO:0020037">
    <property type="term" value="F:heme binding"/>
    <property type="evidence" value="ECO:0007669"/>
    <property type="project" value="UniProtKB-UniRule"/>
</dbReference>
<dbReference type="InterPro" id="IPR020835">
    <property type="entry name" value="Catalase_sf"/>
</dbReference>
<evidence type="ECO:0000259" key="15">
    <source>
        <dbReference type="SMART" id="SM01060"/>
    </source>
</evidence>
<evidence type="ECO:0000313" key="16">
    <source>
        <dbReference type="EMBL" id="EJP65272.1"/>
    </source>
</evidence>
<dbReference type="Gene3D" id="1.20.1370.20">
    <property type="match status" value="1"/>
</dbReference>
<dbReference type="Pfam" id="PF18011">
    <property type="entry name" value="Catalase_C"/>
    <property type="match status" value="1"/>
</dbReference>
<dbReference type="STRING" id="655819.J4ULC5"/>
<dbReference type="EMBL" id="JH725164">
    <property type="protein sequence ID" value="EJP65272.1"/>
    <property type="molecule type" value="Genomic_DNA"/>
</dbReference>
<evidence type="ECO:0000256" key="7">
    <source>
        <dbReference type="ARBA" id="ARBA00023002"/>
    </source>
</evidence>
<feature type="active site" evidence="11">
    <location>
        <position position="184"/>
    </location>
</feature>
<comment type="function">
    <text evidence="10">Occurs in almost all aerobically respiring organisms and serves to protect cells from the toxic effects of hydrogen peroxide.</text>
</comment>
<dbReference type="InterPro" id="IPR024712">
    <property type="entry name" value="Catalase_clade2"/>
</dbReference>
<dbReference type="Proteomes" id="UP000002762">
    <property type="component" value="Unassembled WGS sequence"/>
</dbReference>
<dbReference type="InterPro" id="IPR010582">
    <property type="entry name" value="Catalase_immune_responsive"/>
</dbReference>
<dbReference type="InterPro" id="IPR029062">
    <property type="entry name" value="Class_I_gatase-like"/>
</dbReference>
<dbReference type="PROSITE" id="PS51402">
    <property type="entry name" value="CATALASE_3"/>
    <property type="match status" value="1"/>
</dbReference>
<keyword evidence="5 10" id="KW-0349">Heme</keyword>
<dbReference type="HOGENOM" id="CLU_010645_3_0_1"/>
<keyword evidence="17" id="KW-1185">Reference proteome</keyword>
<evidence type="ECO:0000256" key="2">
    <source>
        <dbReference type="ARBA" id="ARBA00005329"/>
    </source>
</evidence>
<dbReference type="PRINTS" id="PR00067">
    <property type="entry name" value="CATALASE"/>
</dbReference>
<evidence type="ECO:0000256" key="10">
    <source>
        <dbReference type="PIRNR" id="PIRNR038927"/>
    </source>
</evidence>
<dbReference type="PANTHER" id="PTHR42821">
    <property type="entry name" value="CATALASE"/>
    <property type="match status" value="1"/>
</dbReference>
<feature type="active site" evidence="11">
    <location>
        <position position="111"/>
    </location>
</feature>
<dbReference type="Pfam" id="PF06628">
    <property type="entry name" value="Catalase-rel"/>
    <property type="match status" value="1"/>
</dbReference>
<feature type="binding site" description="axial binding residue" evidence="12">
    <location>
        <position position="398"/>
    </location>
    <ligand>
        <name>heme</name>
        <dbReference type="ChEBI" id="CHEBI:30413"/>
    </ligand>
    <ligandPart>
        <name>Fe</name>
        <dbReference type="ChEBI" id="CHEBI:18248"/>
    </ligandPart>
</feature>
<dbReference type="GeneID" id="19888615"/>
<keyword evidence="7 10" id="KW-0560">Oxidoreductase</keyword>
<comment type="cofactor">
    <cofactor evidence="1 10 12">
        <name>heme</name>
        <dbReference type="ChEBI" id="CHEBI:30413"/>
    </cofactor>
</comment>
<evidence type="ECO:0000256" key="14">
    <source>
        <dbReference type="SAM" id="SignalP"/>
    </source>
</evidence>
<dbReference type="Pfam" id="PF00199">
    <property type="entry name" value="Catalase"/>
    <property type="match status" value="1"/>
</dbReference>
<proteinExistence type="inferred from homology"/>
<evidence type="ECO:0000256" key="8">
    <source>
        <dbReference type="ARBA" id="ARBA00023004"/>
    </source>
</evidence>
<dbReference type="Gene3D" id="2.40.180.10">
    <property type="entry name" value="Catalase core domain"/>
    <property type="match status" value="1"/>
</dbReference>
<evidence type="ECO:0000256" key="1">
    <source>
        <dbReference type="ARBA" id="ARBA00001971"/>
    </source>
</evidence>
<evidence type="ECO:0000256" key="9">
    <source>
        <dbReference type="ARBA" id="ARBA00023324"/>
    </source>
</evidence>
<evidence type="ECO:0000256" key="5">
    <source>
        <dbReference type="ARBA" id="ARBA00022617"/>
    </source>
</evidence>
<evidence type="ECO:0000256" key="13">
    <source>
        <dbReference type="SAM" id="MobiDB-lite"/>
    </source>
</evidence>
<dbReference type="EC" id="1.11.1.6" evidence="3 10"/>
<feature type="domain" description="Catalase core" evidence="15">
    <location>
        <begin position="62"/>
        <end position="452"/>
    </location>
</feature>
<dbReference type="InterPro" id="IPR041399">
    <property type="entry name" value="Catalase_large_C"/>
</dbReference>
<dbReference type="FunFam" id="2.40.180.10:FF:000003">
    <property type="entry name" value="Catalase"/>
    <property type="match status" value="1"/>
</dbReference>
<evidence type="ECO:0000256" key="3">
    <source>
        <dbReference type="ARBA" id="ARBA00012314"/>
    </source>
</evidence>
<evidence type="ECO:0000256" key="4">
    <source>
        <dbReference type="ARBA" id="ARBA00022559"/>
    </source>
</evidence>
<feature type="region of interest" description="Disordered" evidence="13">
    <location>
        <begin position="32"/>
        <end position="53"/>
    </location>
</feature>
<dbReference type="AlphaFoldDB" id="J4ULC5"/>
<evidence type="ECO:0000313" key="17">
    <source>
        <dbReference type="Proteomes" id="UP000002762"/>
    </source>
</evidence>
<dbReference type="GO" id="GO:0046872">
    <property type="term" value="F:metal ion binding"/>
    <property type="evidence" value="ECO:0007669"/>
    <property type="project" value="UniProtKB-KW"/>
</dbReference>
<dbReference type="SMART" id="SM01060">
    <property type="entry name" value="Catalase"/>
    <property type="match status" value="1"/>
</dbReference>
<protein>
    <recommendedName>
        <fullName evidence="3 10">Catalase</fullName>
        <ecNumber evidence="3 10">1.11.1.6</ecNumber>
    </recommendedName>
</protein>
<dbReference type="InParanoid" id="J4ULC5"/>
<dbReference type="GO" id="GO:0004096">
    <property type="term" value="F:catalase activity"/>
    <property type="evidence" value="ECO:0007669"/>
    <property type="project" value="UniProtKB-UniRule"/>
</dbReference>
<comment type="catalytic activity">
    <reaction evidence="10">
        <text>2 H2O2 = O2 + 2 H2O</text>
        <dbReference type="Rhea" id="RHEA:20309"/>
        <dbReference type="ChEBI" id="CHEBI:15377"/>
        <dbReference type="ChEBI" id="CHEBI:15379"/>
        <dbReference type="ChEBI" id="CHEBI:16240"/>
        <dbReference type="EC" id="1.11.1.6"/>
    </reaction>
</comment>
<evidence type="ECO:0000256" key="6">
    <source>
        <dbReference type="ARBA" id="ARBA00022723"/>
    </source>
</evidence>
<gene>
    <name evidence="16" type="ORF">BBA_05603</name>
</gene>